<dbReference type="EMBL" id="CP007139">
    <property type="protein sequence ID" value="AIE87380.1"/>
    <property type="molecule type" value="Genomic_DNA"/>
</dbReference>
<name>A0A068NX67_FIMGI</name>
<proteinExistence type="predicted"/>
<dbReference type="HOGENOM" id="CLU_2769775_0_0_0"/>
<evidence type="ECO:0000313" key="4">
    <source>
        <dbReference type="Proteomes" id="UP000027982"/>
    </source>
</evidence>
<protein>
    <recommendedName>
        <fullName evidence="5">Lipoprotein</fullName>
    </recommendedName>
</protein>
<gene>
    <name evidence="3" type="ORF">OP10G_4012</name>
</gene>
<feature type="compositionally biased region" description="Low complexity" evidence="1">
    <location>
        <begin position="36"/>
        <end position="47"/>
    </location>
</feature>
<dbReference type="AlphaFoldDB" id="A0A068NX67"/>
<feature type="region of interest" description="Disordered" evidence="1">
    <location>
        <begin position="23"/>
        <end position="69"/>
    </location>
</feature>
<reference evidence="3 4" key="1">
    <citation type="journal article" date="2014" name="PLoS ONE">
        <title>The first complete genome sequence of the class fimbriimonadia in the phylum armatimonadetes.</title>
        <authorList>
            <person name="Hu Z.Y."/>
            <person name="Wang Y.Z."/>
            <person name="Im W.T."/>
            <person name="Wang S.Y."/>
            <person name="Zhao G.P."/>
            <person name="Zheng H.J."/>
            <person name="Quan Z.X."/>
        </authorList>
    </citation>
    <scope>NUCLEOTIDE SEQUENCE [LARGE SCALE GENOMIC DNA]</scope>
    <source>
        <strain evidence="3">Gsoil 348</strain>
    </source>
</reference>
<feature type="compositionally biased region" description="Basic and acidic residues" evidence="1">
    <location>
        <begin position="23"/>
        <end position="34"/>
    </location>
</feature>
<sequence length="69" mass="7013">MTGSKFLPILLTAAVMAAAGCGAKEDPDVSKPVDRSAVAAPAPSNVPIKPDGSQIDPSQKAQVDAEQRP</sequence>
<keyword evidence="4" id="KW-1185">Reference proteome</keyword>
<organism evidence="3 4">
    <name type="scientific">Fimbriimonas ginsengisoli Gsoil 348</name>
    <dbReference type="NCBI Taxonomy" id="661478"/>
    <lineage>
        <taxon>Bacteria</taxon>
        <taxon>Bacillati</taxon>
        <taxon>Armatimonadota</taxon>
        <taxon>Fimbriimonadia</taxon>
        <taxon>Fimbriimonadales</taxon>
        <taxon>Fimbriimonadaceae</taxon>
        <taxon>Fimbriimonas</taxon>
    </lineage>
</organism>
<dbReference type="PROSITE" id="PS51257">
    <property type="entry name" value="PROKAR_LIPOPROTEIN"/>
    <property type="match status" value="1"/>
</dbReference>
<dbReference type="RefSeq" id="WP_038473438.1">
    <property type="nucleotide sequence ID" value="NZ_CP007139.1"/>
</dbReference>
<dbReference type="KEGG" id="fgi:OP10G_4012"/>
<dbReference type="Proteomes" id="UP000027982">
    <property type="component" value="Chromosome"/>
</dbReference>
<evidence type="ECO:0008006" key="5">
    <source>
        <dbReference type="Google" id="ProtNLM"/>
    </source>
</evidence>
<keyword evidence="2" id="KW-0732">Signal</keyword>
<evidence type="ECO:0000256" key="2">
    <source>
        <dbReference type="SAM" id="SignalP"/>
    </source>
</evidence>
<accession>A0A068NX67</accession>
<feature type="chain" id="PRO_5001654323" description="Lipoprotein" evidence="2">
    <location>
        <begin position="18"/>
        <end position="69"/>
    </location>
</feature>
<evidence type="ECO:0000313" key="3">
    <source>
        <dbReference type="EMBL" id="AIE87380.1"/>
    </source>
</evidence>
<evidence type="ECO:0000256" key="1">
    <source>
        <dbReference type="SAM" id="MobiDB-lite"/>
    </source>
</evidence>
<feature type="signal peptide" evidence="2">
    <location>
        <begin position="1"/>
        <end position="17"/>
    </location>
</feature>